<dbReference type="GO" id="GO:0015035">
    <property type="term" value="F:protein-disulfide reductase activity"/>
    <property type="evidence" value="ECO:0007669"/>
    <property type="project" value="UniProtKB-UniRule"/>
</dbReference>
<dbReference type="OrthoDB" id="9790390at2"/>
<dbReference type="STRING" id="1236989.JCM15548_13572"/>
<dbReference type="FunFam" id="3.40.30.10:FF:000001">
    <property type="entry name" value="Thioredoxin"/>
    <property type="match status" value="1"/>
</dbReference>
<proteinExistence type="inferred from homology"/>
<dbReference type="SUPFAM" id="SSF52833">
    <property type="entry name" value="Thioredoxin-like"/>
    <property type="match status" value="1"/>
</dbReference>
<evidence type="ECO:0000256" key="4">
    <source>
        <dbReference type="ARBA" id="ARBA00023157"/>
    </source>
</evidence>
<keyword evidence="4" id="KW-1015">Disulfide bond</keyword>
<dbReference type="PROSITE" id="PS51352">
    <property type="entry name" value="THIOREDOXIN_2"/>
    <property type="match status" value="1"/>
</dbReference>
<dbReference type="InterPro" id="IPR013766">
    <property type="entry name" value="Thioredoxin_domain"/>
</dbReference>
<name>A0A0E9M273_9BACT</name>
<keyword evidence="7" id="KW-1133">Transmembrane helix</keyword>
<dbReference type="CDD" id="cd02947">
    <property type="entry name" value="TRX_family"/>
    <property type="match status" value="1"/>
</dbReference>
<dbReference type="InterPro" id="IPR036249">
    <property type="entry name" value="Thioredoxin-like_sf"/>
</dbReference>
<dbReference type="PANTHER" id="PTHR45663">
    <property type="entry name" value="GEO12009P1"/>
    <property type="match status" value="1"/>
</dbReference>
<dbReference type="PRINTS" id="PR00421">
    <property type="entry name" value="THIOREDOXIN"/>
</dbReference>
<evidence type="ECO:0000256" key="6">
    <source>
        <dbReference type="NCBIfam" id="TIGR01068"/>
    </source>
</evidence>
<keyword evidence="10" id="KW-1185">Reference proteome</keyword>
<keyword evidence="7" id="KW-0472">Membrane</keyword>
<keyword evidence="2" id="KW-0813">Transport</keyword>
<feature type="transmembrane region" description="Helical" evidence="7">
    <location>
        <begin position="6"/>
        <end position="23"/>
    </location>
</feature>
<dbReference type="InterPro" id="IPR005746">
    <property type="entry name" value="Thioredoxin"/>
</dbReference>
<feature type="domain" description="Thioredoxin" evidence="8">
    <location>
        <begin position="26"/>
        <end position="138"/>
    </location>
</feature>
<dbReference type="Pfam" id="PF00085">
    <property type="entry name" value="Thioredoxin"/>
    <property type="match status" value="1"/>
</dbReference>
<dbReference type="AlphaFoldDB" id="A0A0E9M273"/>
<dbReference type="Gene3D" id="3.40.30.10">
    <property type="entry name" value="Glutaredoxin"/>
    <property type="match status" value="1"/>
</dbReference>
<dbReference type="Proteomes" id="UP000032900">
    <property type="component" value="Unassembled WGS sequence"/>
</dbReference>
<evidence type="ECO:0000256" key="2">
    <source>
        <dbReference type="ARBA" id="ARBA00022448"/>
    </source>
</evidence>
<reference evidence="9 10" key="1">
    <citation type="journal article" date="2015" name="Microbes Environ.">
        <title>Distribution and evolution of nitrogen fixation genes in the phylum bacteroidetes.</title>
        <authorList>
            <person name="Inoue J."/>
            <person name="Oshima K."/>
            <person name="Suda W."/>
            <person name="Sakamoto M."/>
            <person name="Iino T."/>
            <person name="Noda S."/>
            <person name="Hongoh Y."/>
            <person name="Hattori M."/>
            <person name="Ohkuma M."/>
        </authorList>
    </citation>
    <scope>NUCLEOTIDE SEQUENCE [LARGE SCALE GENOMIC DNA]</scope>
    <source>
        <strain evidence="9">JCM 15548</strain>
    </source>
</reference>
<keyword evidence="5" id="KW-0676">Redox-active center</keyword>
<evidence type="ECO:0000256" key="7">
    <source>
        <dbReference type="SAM" id="Phobius"/>
    </source>
</evidence>
<evidence type="ECO:0000313" key="10">
    <source>
        <dbReference type="Proteomes" id="UP000032900"/>
    </source>
</evidence>
<comment type="caution">
    <text evidence="9">The sequence shown here is derived from an EMBL/GenBank/DDBJ whole genome shotgun (WGS) entry which is preliminary data.</text>
</comment>
<evidence type="ECO:0000256" key="5">
    <source>
        <dbReference type="ARBA" id="ARBA00023284"/>
    </source>
</evidence>
<protein>
    <recommendedName>
        <fullName evidence="6">Thioredoxin</fullName>
    </recommendedName>
</protein>
<dbReference type="GO" id="GO:0005829">
    <property type="term" value="C:cytosol"/>
    <property type="evidence" value="ECO:0007669"/>
    <property type="project" value="TreeGrafter"/>
</dbReference>
<keyword evidence="3" id="KW-0249">Electron transport</keyword>
<accession>A0A0E9M273</accession>
<sequence length="138" mass="15778">MHPILIGLITFIVVFAGYSYLNYRRIKHFSKLPDSEEISHLTDKNFNKETAKGIVLIDFWASWCMPCKMMAPVLNQVAENVHGQARVAKVNVEEFQNLAGKFQVRSIPTLLLLKDGKEVNRFVGVKSKDFLLKKIRNA</sequence>
<evidence type="ECO:0000256" key="3">
    <source>
        <dbReference type="ARBA" id="ARBA00022982"/>
    </source>
</evidence>
<dbReference type="PANTHER" id="PTHR45663:SF11">
    <property type="entry name" value="GEO12009P1"/>
    <property type="match status" value="1"/>
</dbReference>
<evidence type="ECO:0000256" key="1">
    <source>
        <dbReference type="ARBA" id="ARBA00008987"/>
    </source>
</evidence>
<dbReference type="EMBL" id="BAZW01000041">
    <property type="protein sequence ID" value="GAO31225.1"/>
    <property type="molecule type" value="Genomic_DNA"/>
</dbReference>
<dbReference type="RefSeq" id="WP_083985172.1">
    <property type="nucleotide sequence ID" value="NZ_BAZW01000041.1"/>
</dbReference>
<dbReference type="NCBIfam" id="TIGR01068">
    <property type="entry name" value="thioredoxin"/>
    <property type="match status" value="1"/>
</dbReference>
<comment type="similarity">
    <text evidence="1">Belongs to the thioredoxin family.</text>
</comment>
<organism evidence="9 10">
    <name type="scientific">Geofilum rubicundum JCM 15548</name>
    <dbReference type="NCBI Taxonomy" id="1236989"/>
    <lineage>
        <taxon>Bacteria</taxon>
        <taxon>Pseudomonadati</taxon>
        <taxon>Bacteroidota</taxon>
        <taxon>Bacteroidia</taxon>
        <taxon>Marinilabiliales</taxon>
        <taxon>Marinilabiliaceae</taxon>
        <taxon>Geofilum</taxon>
    </lineage>
</organism>
<evidence type="ECO:0000259" key="8">
    <source>
        <dbReference type="PROSITE" id="PS51352"/>
    </source>
</evidence>
<keyword evidence="7" id="KW-0812">Transmembrane</keyword>
<gene>
    <name evidence="9" type="ORF">JCM15548_13572</name>
</gene>
<evidence type="ECO:0000313" key="9">
    <source>
        <dbReference type="EMBL" id="GAO31225.1"/>
    </source>
</evidence>
<dbReference type="GO" id="GO:0045454">
    <property type="term" value="P:cell redox homeostasis"/>
    <property type="evidence" value="ECO:0007669"/>
    <property type="project" value="TreeGrafter"/>
</dbReference>